<dbReference type="Pfam" id="PF00398">
    <property type="entry name" value="RrnaAD"/>
    <property type="match status" value="1"/>
</dbReference>
<dbReference type="GO" id="GO:0005829">
    <property type="term" value="C:cytosol"/>
    <property type="evidence" value="ECO:0007669"/>
    <property type="project" value="TreeGrafter"/>
</dbReference>
<keyword evidence="6 7" id="KW-0694">RNA-binding</keyword>
<evidence type="ECO:0000256" key="1">
    <source>
        <dbReference type="ARBA" id="ARBA00022490"/>
    </source>
</evidence>
<comment type="catalytic activity">
    <reaction evidence="7">
        <text>adenosine(1518)/adenosine(1519) in 16S rRNA + 4 S-adenosyl-L-methionine = N(6)-dimethyladenosine(1518)/N(6)-dimethyladenosine(1519) in 16S rRNA + 4 S-adenosyl-L-homocysteine + 4 H(+)</text>
        <dbReference type="Rhea" id="RHEA:19609"/>
        <dbReference type="Rhea" id="RHEA-COMP:10232"/>
        <dbReference type="Rhea" id="RHEA-COMP:10233"/>
        <dbReference type="ChEBI" id="CHEBI:15378"/>
        <dbReference type="ChEBI" id="CHEBI:57856"/>
        <dbReference type="ChEBI" id="CHEBI:59789"/>
        <dbReference type="ChEBI" id="CHEBI:74411"/>
        <dbReference type="ChEBI" id="CHEBI:74493"/>
        <dbReference type="EC" id="2.1.1.182"/>
    </reaction>
</comment>
<evidence type="ECO:0000313" key="11">
    <source>
        <dbReference type="Proteomes" id="UP000242592"/>
    </source>
</evidence>
<comment type="function">
    <text evidence="7">Specifically dimethylates two adjacent adenosines (A1518 and A1519) in the loop of a conserved hairpin near the 3'-end of 16S rRNA in the 30S particle. May play a critical role in biogenesis of 30S subunits.</text>
</comment>
<feature type="binding site" evidence="7 8">
    <location>
        <position position="48"/>
    </location>
    <ligand>
        <name>S-adenosyl-L-methionine</name>
        <dbReference type="ChEBI" id="CHEBI:59789"/>
    </ligand>
</feature>
<dbReference type="EMBL" id="FQXN01000002">
    <property type="protein sequence ID" value="SHH30292.1"/>
    <property type="molecule type" value="Genomic_DNA"/>
</dbReference>
<evidence type="ECO:0000256" key="2">
    <source>
        <dbReference type="ARBA" id="ARBA00022552"/>
    </source>
</evidence>
<dbReference type="GO" id="GO:0003723">
    <property type="term" value="F:RNA binding"/>
    <property type="evidence" value="ECO:0007669"/>
    <property type="project" value="UniProtKB-UniRule"/>
</dbReference>
<keyword evidence="4 7" id="KW-0808">Transferase</keyword>
<evidence type="ECO:0000256" key="4">
    <source>
        <dbReference type="ARBA" id="ARBA00022679"/>
    </source>
</evidence>
<dbReference type="SUPFAM" id="SSF53335">
    <property type="entry name" value="S-adenosyl-L-methionine-dependent methyltransferases"/>
    <property type="match status" value="1"/>
</dbReference>
<dbReference type="OrthoDB" id="9814755at2"/>
<dbReference type="STRING" id="1123380.SAMN02745199_0647"/>
<dbReference type="PROSITE" id="PS01131">
    <property type="entry name" value="RRNA_A_DIMETH"/>
    <property type="match status" value="1"/>
</dbReference>
<dbReference type="PANTHER" id="PTHR11727:SF7">
    <property type="entry name" value="DIMETHYLADENOSINE TRANSFERASE-RELATED"/>
    <property type="match status" value="1"/>
</dbReference>
<feature type="domain" description="Ribosomal RNA adenine methylase transferase N-terminal" evidence="9">
    <location>
        <begin position="28"/>
        <end position="194"/>
    </location>
</feature>
<dbReference type="PROSITE" id="PS51689">
    <property type="entry name" value="SAM_RNA_A_N6_MT"/>
    <property type="match status" value="1"/>
</dbReference>
<keyword evidence="3 7" id="KW-0489">Methyltransferase</keyword>
<name>A0A1M5RVE6_9BACT</name>
<dbReference type="Proteomes" id="UP000242592">
    <property type="component" value="Unassembled WGS sequence"/>
</dbReference>
<keyword evidence="5 7" id="KW-0949">S-adenosyl-L-methionine</keyword>
<evidence type="ECO:0000256" key="3">
    <source>
        <dbReference type="ARBA" id="ARBA00022603"/>
    </source>
</evidence>
<dbReference type="InterPro" id="IPR023165">
    <property type="entry name" value="rRNA_Ade_diMease-like_C"/>
</dbReference>
<evidence type="ECO:0000313" key="10">
    <source>
        <dbReference type="EMBL" id="SHH30292.1"/>
    </source>
</evidence>
<protein>
    <recommendedName>
        <fullName evidence="7">Ribosomal RNA small subunit methyltransferase A</fullName>
        <ecNumber evidence="7">2.1.1.182</ecNumber>
    </recommendedName>
    <alternativeName>
        <fullName evidence="7">16S rRNA (adenine(1518)-N(6)/adenine(1519)-N(6))-dimethyltransferase</fullName>
    </alternativeName>
    <alternativeName>
        <fullName evidence="7">16S rRNA dimethyladenosine transferase</fullName>
    </alternativeName>
    <alternativeName>
        <fullName evidence="7">16S rRNA dimethylase</fullName>
    </alternativeName>
    <alternativeName>
        <fullName evidence="7">S-adenosylmethionine-6-N', N'-adenosyl(rRNA) dimethyltransferase</fullName>
    </alternativeName>
</protein>
<feature type="binding site" evidence="7 8">
    <location>
        <position position="21"/>
    </location>
    <ligand>
        <name>S-adenosyl-L-methionine</name>
        <dbReference type="ChEBI" id="CHEBI:59789"/>
    </ligand>
</feature>
<dbReference type="CDD" id="cd02440">
    <property type="entry name" value="AdoMet_MTases"/>
    <property type="match status" value="1"/>
</dbReference>
<feature type="binding site" evidence="7 8">
    <location>
        <position position="111"/>
    </location>
    <ligand>
        <name>S-adenosyl-L-methionine</name>
        <dbReference type="ChEBI" id="CHEBI:59789"/>
    </ligand>
</feature>
<dbReference type="NCBIfam" id="TIGR00755">
    <property type="entry name" value="ksgA"/>
    <property type="match status" value="1"/>
</dbReference>
<keyword evidence="11" id="KW-1185">Reference proteome</keyword>
<sequence>MKTSDLLKQYGIKLKKNLGQNFLSNTEIARQIVEVANVKADDVILEIGPGAGTLTEELLKTGAKVVGVEIDKRLKPLLERLNEFENFTLVFEDFLKFDISTLPKHFRVVSNIPYSITGPILKKLLFSDFSDAYLMVQKEVGERLLAPIGDSNRSFLTVVVQTFCTVEKVLTVSKGNFVPNPKVDSVVLHISKNTEVYEKYDIKIFWDFVSKCFGQKRKTLYNNLKTFVNNLDDLKKKYDLTLRPEQVSKEMFLQIFEELLSPN</sequence>
<gene>
    <name evidence="7" type="primary">rsmA</name>
    <name evidence="7" type="synonym">ksgA</name>
    <name evidence="10" type="ORF">SAMN02745199_0647</name>
</gene>
<dbReference type="SMART" id="SM00650">
    <property type="entry name" value="rADc"/>
    <property type="match status" value="1"/>
</dbReference>
<organism evidence="10 11">
    <name type="scientific">Thermosipho atlanticus DSM 15807</name>
    <dbReference type="NCBI Taxonomy" id="1123380"/>
    <lineage>
        <taxon>Bacteria</taxon>
        <taxon>Thermotogati</taxon>
        <taxon>Thermotogota</taxon>
        <taxon>Thermotogae</taxon>
        <taxon>Thermotogales</taxon>
        <taxon>Fervidobacteriaceae</taxon>
        <taxon>Thermosipho</taxon>
    </lineage>
</organism>
<dbReference type="AlphaFoldDB" id="A0A1M5RVE6"/>
<dbReference type="RefSeq" id="WP_073072135.1">
    <property type="nucleotide sequence ID" value="NZ_FQXN01000002.1"/>
</dbReference>
<dbReference type="InterPro" id="IPR001737">
    <property type="entry name" value="KsgA/Erm"/>
</dbReference>
<evidence type="ECO:0000259" key="9">
    <source>
        <dbReference type="SMART" id="SM00650"/>
    </source>
</evidence>
<keyword evidence="1 7" id="KW-0963">Cytoplasm</keyword>
<evidence type="ECO:0000256" key="5">
    <source>
        <dbReference type="ARBA" id="ARBA00022691"/>
    </source>
</evidence>
<accession>A0A1M5RVE6</accession>
<dbReference type="EC" id="2.1.1.182" evidence="7"/>
<dbReference type="InterPro" id="IPR020596">
    <property type="entry name" value="rRNA_Ade_Mease_Trfase_CS"/>
</dbReference>
<comment type="similarity">
    <text evidence="7">Belongs to the class I-like SAM-binding methyltransferase superfamily. rRNA adenine N(6)-methyltransferase family. RsmA subfamily.</text>
</comment>
<dbReference type="HAMAP" id="MF_00607">
    <property type="entry name" value="16SrRNA_methyltr_A"/>
    <property type="match status" value="1"/>
</dbReference>
<keyword evidence="2 7" id="KW-0698">rRNA processing</keyword>
<reference evidence="11" key="1">
    <citation type="submission" date="2016-11" db="EMBL/GenBank/DDBJ databases">
        <authorList>
            <person name="Varghese N."/>
            <person name="Submissions S."/>
        </authorList>
    </citation>
    <scope>NUCLEOTIDE SEQUENCE [LARGE SCALE GENOMIC DNA]</scope>
    <source>
        <strain evidence="11">DSM 15807</strain>
    </source>
</reference>
<evidence type="ECO:0000256" key="8">
    <source>
        <dbReference type="PROSITE-ProRule" id="PRU01026"/>
    </source>
</evidence>
<dbReference type="PANTHER" id="PTHR11727">
    <property type="entry name" value="DIMETHYLADENOSINE TRANSFERASE"/>
    <property type="match status" value="1"/>
</dbReference>
<comment type="subcellular location">
    <subcellularLocation>
        <location evidence="7">Cytoplasm</location>
    </subcellularLocation>
</comment>
<dbReference type="GO" id="GO:0052908">
    <property type="term" value="F:16S rRNA (adenine(1518)-N(6)/adenine(1519)-N(6))-dimethyltransferase activity"/>
    <property type="evidence" value="ECO:0007669"/>
    <property type="project" value="UniProtKB-EC"/>
</dbReference>
<proteinExistence type="inferred from homology"/>
<evidence type="ECO:0000256" key="6">
    <source>
        <dbReference type="ARBA" id="ARBA00022884"/>
    </source>
</evidence>
<feature type="binding site" evidence="7 8">
    <location>
        <position position="23"/>
    </location>
    <ligand>
        <name>S-adenosyl-L-methionine</name>
        <dbReference type="ChEBI" id="CHEBI:59789"/>
    </ligand>
</feature>
<feature type="binding site" evidence="7 8">
    <location>
        <position position="69"/>
    </location>
    <ligand>
        <name>S-adenosyl-L-methionine</name>
        <dbReference type="ChEBI" id="CHEBI:59789"/>
    </ligand>
</feature>
<evidence type="ECO:0000256" key="7">
    <source>
        <dbReference type="HAMAP-Rule" id="MF_00607"/>
    </source>
</evidence>
<dbReference type="InterPro" id="IPR029063">
    <property type="entry name" value="SAM-dependent_MTases_sf"/>
</dbReference>
<dbReference type="InterPro" id="IPR020598">
    <property type="entry name" value="rRNA_Ade_methylase_Trfase_N"/>
</dbReference>
<dbReference type="Gene3D" id="3.40.50.150">
    <property type="entry name" value="Vaccinia Virus protein VP39"/>
    <property type="match status" value="1"/>
</dbReference>
<dbReference type="Gene3D" id="1.10.8.100">
    <property type="entry name" value="Ribosomal RNA adenine dimethylase-like, domain 2"/>
    <property type="match status" value="1"/>
</dbReference>
<dbReference type="InterPro" id="IPR011530">
    <property type="entry name" value="rRNA_adenine_dimethylase"/>
</dbReference>
<feature type="binding site" evidence="7 8">
    <location>
        <position position="93"/>
    </location>
    <ligand>
        <name>S-adenosyl-L-methionine</name>
        <dbReference type="ChEBI" id="CHEBI:59789"/>
    </ligand>
</feature>